<name>A0A556U8W4_BAGYA</name>
<dbReference type="InterPro" id="IPR000033">
    <property type="entry name" value="LDLR_classB_rpt"/>
</dbReference>
<dbReference type="Proteomes" id="UP000319801">
    <property type="component" value="Unassembled WGS sequence"/>
</dbReference>
<reference evidence="2 3" key="1">
    <citation type="journal article" date="2019" name="Genome Biol. Evol.">
        <title>Whole-Genome Sequencing of the Giant Devil Catfish, Bagarius yarrelli.</title>
        <authorList>
            <person name="Jiang W."/>
            <person name="Lv Y."/>
            <person name="Cheng L."/>
            <person name="Yang K."/>
            <person name="Chao B."/>
            <person name="Wang X."/>
            <person name="Li Y."/>
            <person name="Pan X."/>
            <person name="You X."/>
            <person name="Zhang Y."/>
            <person name="Yang J."/>
            <person name="Li J."/>
            <person name="Zhang X."/>
            <person name="Liu S."/>
            <person name="Sun C."/>
            <person name="Yang J."/>
            <person name="Shi Q."/>
        </authorList>
    </citation>
    <scope>NUCLEOTIDE SEQUENCE [LARGE SCALE GENOMIC DNA]</scope>
    <source>
        <strain evidence="2">JWS20170419001</strain>
        <tissue evidence="2">Muscle</tissue>
    </source>
</reference>
<dbReference type="OrthoDB" id="4062651at2759"/>
<dbReference type="SMART" id="SM00135">
    <property type="entry name" value="LY"/>
    <property type="match status" value="4"/>
</dbReference>
<evidence type="ECO:0000313" key="3">
    <source>
        <dbReference type="Proteomes" id="UP000319801"/>
    </source>
</evidence>
<dbReference type="PANTHER" id="PTHR46513">
    <property type="entry name" value="VITELLOGENIN RECEPTOR-LIKE PROTEIN-RELATED-RELATED"/>
    <property type="match status" value="1"/>
</dbReference>
<dbReference type="EMBL" id="VCAZ01000064">
    <property type="protein sequence ID" value="TSO15242.1"/>
    <property type="molecule type" value="Genomic_DNA"/>
</dbReference>
<feature type="repeat" description="LDL-receptor class B" evidence="1">
    <location>
        <begin position="38"/>
        <end position="79"/>
    </location>
</feature>
<sequence>MVLPIRSHRAGHQETGAVSKLLFLGEGITGLAVDWRDNTVYWSSRNTEMIQQADTNGHNVKTVLRNLTQPSSVVIDPNAGFIFWLSAGVVSCIQRSDLSGGLISTLLKTPDRLLSLTADAVEMKLFWIQTNEGELDSLGSCNYNGSLVNVITQRLGMIIWTDIGIPVAVWRSGLDGEDRSVLIGSGLVSPCGIAVDYRTHTIYWSDIGAGRIESARLDGSQRHTLTREQMVWVSVSPSKRCTDDETKSGIKGPLKGFTADPAGHCGAP</sequence>
<evidence type="ECO:0000313" key="2">
    <source>
        <dbReference type="EMBL" id="TSO15242.1"/>
    </source>
</evidence>
<protein>
    <submittedName>
        <fullName evidence="2">Pro-epidermal growth factor</fullName>
    </submittedName>
</protein>
<gene>
    <name evidence="2" type="ORF">Baya_9888</name>
</gene>
<dbReference type="Pfam" id="PF00058">
    <property type="entry name" value="Ldl_recept_b"/>
    <property type="match status" value="1"/>
</dbReference>
<dbReference type="AlphaFoldDB" id="A0A556U8W4"/>
<proteinExistence type="predicted"/>
<organism evidence="2 3">
    <name type="scientific">Bagarius yarrelli</name>
    <name type="common">Goonch</name>
    <name type="synonym">Bagrus yarrelli</name>
    <dbReference type="NCBI Taxonomy" id="175774"/>
    <lineage>
        <taxon>Eukaryota</taxon>
        <taxon>Metazoa</taxon>
        <taxon>Chordata</taxon>
        <taxon>Craniata</taxon>
        <taxon>Vertebrata</taxon>
        <taxon>Euteleostomi</taxon>
        <taxon>Actinopterygii</taxon>
        <taxon>Neopterygii</taxon>
        <taxon>Teleostei</taxon>
        <taxon>Ostariophysi</taxon>
        <taxon>Siluriformes</taxon>
        <taxon>Sisoridae</taxon>
        <taxon>Sisorinae</taxon>
        <taxon>Bagarius</taxon>
    </lineage>
</organism>
<comment type="caution">
    <text evidence="2">The sequence shown here is derived from an EMBL/GenBank/DDBJ whole genome shotgun (WGS) entry which is preliminary data.</text>
</comment>
<feature type="repeat" description="LDL-receptor class B" evidence="1">
    <location>
        <begin position="156"/>
        <end position="199"/>
    </location>
</feature>
<dbReference type="Gene3D" id="2.120.10.30">
    <property type="entry name" value="TolB, C-terminal domain"/>
    <property type="match status" value="2"/>
</dbReference>
<keyword evidence="3" id="KW-1185">Reference proteome</keyword>
<dbReference type="InterPro" id="IPR011042">
    <property type="entry name" value="6-blade_b-propeller_TolB-like"/>
</dbReference>
<evidence type="ECO:0000256" key="1">
    <source>
        <dbReference type="PROSITE-ProRule" id="PRU00461"/>
    </source>
</evidence>
<dbReference type="InterPro" id="IPR050778">
    <property type="entry name" value="Cueball_EGF_LRP_Nidogen"/>
</dbReference>
<dbReference type="SUPFAM" id="SSF101898">
    <property type="entry name" value="NHL repeat"/>
    <property type="match status" value="1"/>
</dbReference>
<dbReference type="PROSITE" id="PS51120">
    <property type="entry name" value="LDLRB"/>
    <property type="match status" value="2"/>
</dbReference>
<accession>A0A556U8W4</accession>